<evidence type="ECO:0000313" key="5">
    <source>
        <dbReference type="Proteomes" id="UP000479132"/>
    </source>
</evidence>
<organism evidence="4 5">
    <name type="scientific">Fodinibius halophilus</name>
    <dbReference type="NCBI Taxonomy" id="1736908"/>
    <lineage>
        <taxon>Bacteria</taxon>
        <taxon>Pseudomonadati</taxon>
        <taxon>Balneolota</taxon>
        <taxon>Balneolia</taxon>
        <taxon>Balneolales</taxon>
        <taxon>Balneolaceae</taxon>
        <taxon>Fodinibius</taxon>
    </lineage>
</organism>
<evidence type="ECO:0000259" key="3">
    <source>
        <dbReference type="Pfam" id="PF18998"/>
    </source>
</evidence>
<dbReference type="Proteomes" id="UP000479132">
    <property type="component" value="Unassembled WGS sequence"/>
</dbReference>
<dbReference type="PROSITE" id="PS51257">
    <property type="entry name" value="PROKAR_LIPOPROTEIN"/>
    <property type="match status" value="1"/>
</dbReference>
<dbReference type="Pfam" id="PF18998">
    <property type="entry name" value="Flg_new_2"/>
    <property type="match status" value="2"/>
</dbReference>
<name>A0A6M1T7B1_9BACT</name>
<feature type="region of interest" description="Disordered" evidence="1">
    <location>
        <begin position="23"/>
        <end position="47"/>
    </location>
</feature>
<proteinExistence type="predicted"/>
<accession>A0A6M1T7B1</accession>
<feature type="signal peptide" evidence="2">
    <location>
        <begin position="1"/>
        <end position="20"/>
    </location>
</feature>
<keyword evidence="2" id="KW-0732">Signal</keyword>
<dbReference type="Gene3D" id="2.60.220.30">
    <property type="match status" value="1"/>
</dbReference>
<comment type="caution">
    <text evidence="4">The sequence shown here is derived from an EMBL/GenBank/DDBJ whole genome shotgun (WGS) entry which is preliminary data.</text>
</comment>
<feature type="domain" description="Bacterial repeat" evidence="3">
    <location>
        <begin position="461"/>
        <end position="506"/>
    </location>
</feature>
<keyword evidence="5" id="KW-1185">Reference proteome</keyword>
<sequence>MKLRYALLSLFIGLFIASCGGDGPTGPDPDPNNMVSEEIGSDGGKITSGDGNLTLTFPKGALSATETITIAPMDEQDLGDEFSELIDSLGIGTAYDLGPDGLQFDEPVTASIASDQSTALNDSTLQLSLGLMMTSSNGQAELLDSLRVEPVGDGTGEMQISGELSHFSTFAVTNTDESGLATASVTGIPNKLEVGTETNLTIQADVSFLKVEEALFKSLINKDDVFLANVTTPIPMNEINPGTENENFEISIPYVCTAVDANPFRGTVRIQLADNQPGNNSDFITQEELFIPLISVKQSVECVKEMPSEDTPDINSFDGELTGLTSLKFNLGFEYTGNIGNLQLKIDYGDGNSDQIDNSNLEETSENNFSTSWEYDYGSTGNFMPEVTATNTESGESDTKSGELQEVNLTVKKDGDGAGTVRGMTPDAPPFGAFEIIDCGSNCSQLYFFDPTFLALTVPTELTAEPADGSVFSGWSGDIGDANSESETVDVNMDQNRTVTATFEAKPTFTLEVDTDGEGEVSNDPGGNFGGDFTEKYYEGAIVTLTAHPADGWVFTGWVGHTDDENSETTCQGTGNCEVEMDQNRSIVANFEASNTLKEGVYTLPYTGSSLESFALLFQDVTTSSGKRYAHSQVTQQGESGFGNLSGTFPVAFSTAEKVVVVDLLTGELLEEINASSISPLYGVAGIAAKPNHESATFVIYGANGTGDIDLQGGGTFSSGGAFYDAVPAGGELFSGTYVKTGGSIMLQDYNTEYGYYSFPDGHGHVYGNKFADDRYPVSAWVPDSRDQNWPATISVGRNTETLASSVFLVKTDGSADPVRVSDVGQDARKVRCIAIEDTGDFLCGVTVFGEDKLALFTWDGETEPTAVGMVSVGDGPVNLDVQLLDNGNVGIVTTGFNDDTITELELTPAGSVVSNNSRAVPSECESPGHAKFVRDAASMKVLGTCYDSSNYFIVGSEL</sequence>
<protein>
    <recommendedName>
        <fullName evidence="3">Bacterial repeat domain-containing protein</fullName>
    </recommendedName>
</protein>
<evidence type="ECO:0000256" key="1">
    <source>
        <dbReference type="SAM" id="MobiDB-lite"/>
    </source>
</evidence>
<feature type="domain" description="Bacterial repeat" evidence="3">
    <location>
        <begin position="521"/>
        <end position="594"/>
    </location>
</feature>
<dbReference type="AlphaFoldDB" id="A0A6M1T7B1"/>
<evidence type="ECO:0000256" key="2">
    <source>
        <dbReference type="SAM" id="SignalP"/>
    </source>
</evidence>
<reference evidence="4 5" key="1">
    <citation type="submission" date="2020-02" db="EMBL/GenBank/DDBJ databases">
        <title>Aliifodinibius halophilus 2W32, complete genome.</title>
        <authorList>
            <person name="Li Y."/>
            <person name="Wu S."/>
        </authorList>
    </citation>
    <scope>NUCLEOTIDE SEQUENCE [LARGE SCALE GENOMIC DNA]</scope>
    <source>
        <strain evidence="4 5">2W32</strain>
    </source>
</reference>
<feature type="chain" id="PRO_5027101342" description="Bacterial repeat domain-containing protein" evidence="2">
    <location>
        <begin position="21"/>
        <end position="959"/>
    </location>
</feature>
<dbReference type="EMBL" id="JAALLS010000030">
    <property type="protein sequence ID" value="NGP89999.1"/>
    <property type="molecule type" value="Genomic_DNA"/>
</dbReference>
<dbReference type="RefSeq" id="WP_165271229.1">
    <property type="nucleotide sequence ID" value="NZ_JAALLS010000030.1"/>
</dbReference>
<evidence type="ECO:0000313" key="4">
    <source>
        <dbReference type="EMBL" id="NGP89999.1"/>
    </source>
</evidence>
<dbReference type="InterPro" id="IPR044060">
    <property type="entry name" value="Bacterial_rp_domain"/>
</dbReference>
<gene>
    <name evidence="4" type="ORF">G3569_16695</name>
</gene>